<sequence length="233" mass="25576">MADATALHQPPRRRRREKDRSPSPSLLTSLHPLYTHSLFVRVCKCASVQVCKRRDGGEWANECQQKLMAVCVLCACVTRNESVPSHGTLDRDCTTRGNQSPALRVHSTGSLYASPRVLVVSTFVATGQTNDELAPIGITVRPFKFVTCLLQSTPNWPTTTALHNAQRLHECALLCRLFVCRCQARRLANARACQACGRSEANGVWQRQLELSSLLPAGPPRLTTASCCHGDVG</sequence>
<comment type="caution">
    <text evidence="2">The sequence shown here is derived from an EMBL/GenBank/DDBJ whole genome shotgun (WGS) entry which is preliminary data.</text>
</comment>
<keyword evidence="3" id="KW-1185">Reference proteome</keyword>
<protein>
    <submittedName>
        <fullName evidence="2">Uncharacterized protein</fullName>
    </submittedName>
</protein>
<dbReference type="Proteomes" id="UP000784294">
    <property type="component" value="Unassembled WGS sequence"/>
</dbReference>
<gene>
    <name evidence="2" type="ORF">PXEA_LOCUS8325</name>
</gene>
<evidence type="ECO:0000313" key="3">
    <source>
        <dbReference type="Proteomes" id="UP000784294"/>
    </source>
</evidence>
<evidence type="ECO:0000256" key="1">
    <source>
        <dbReference type="SAM" id="MobiDB-lite"/>
    </source>
</evidence>
<feature type="region of interest" description="Disordered" evidence="1">
    <location>
        <begin position="1"/>
        <end position="27"/>
    </location>
</feature>
<accession>A0A448WLS3</accession>
<proteinExistence type="predicted"/>
<organism evidence="2 3">
    <name type="scientific">Protopolystoma xenopodis</name>
    <dbReference type="NCBI Taxonomy" id="117903"/>
    <lineage>
        <taxon>Eukaryota</taxon>
        <taxon>Metazoa</taxon>
        <taxon>Spiralia</taxon>
        <taxon>Lophotrochozoa</taxon>
        <taxon>Platyhelminthes</taxon>
        <taxon>Monogenea</taxon>
        <taxon>Polyopisthocotylea</taxon>
        <taxon>Polystomatidea</taxon>
        <taxon>Polystomatidae</taxon>
        <taxon>Protopolystoma</taxon>
    </lineage>
</organism>
<name>A0A448WLS3_9PLAT</name>
<evidence type="ECO:0000313" key="2">
    <source>
        <dbReference type="EMBL" id="VEL14885.1"/>
    </source>
</evidence>
<dbReference type="EMBL" id="CAAALY010022647">
    <property type="protein sequence ID" value="VEL14885.1"/>
    <property type="molecule type" value="Genomic_DNA"/>
</dbReference>
<dbReference type="AlphaFoldDB" id="A0A448WLS3"/>
<reference evidence="2" key="1">
    <citation type="submission" date="2018-11" db="EMBL/GenBank/DDBJ databases">
        <authorList>
            <consortium name="Pathogen Informatics"/>
        </authorList>
    </citation>
    <scope>NUCLEOTIDE SEQUENCE</scope>
</reference>